<keyword evidence="3" id="KW-1185">Reference proteome</keyword>
<dbReference type="OrthoDB" id="2859035at2759"/>
<proteinExistence type="predicted"/>
<reference evidence="2 3" key="1">
    <citation type="journal article" date="2018" name="Mol. Biol. Evol.">
        <title>Broad Genomic Sampling Reveals a Smut Pathogenic Ancestry of the Fungal Clade Ustilaginomycotina.</title>
        <authorList>
            <person name="Kijpornyongpan T."/>
            <person name="Mondo S.J."/>
            <person name="Barry K."/>
            <person name="Sandor L."/>
            <person name="Lee J."/>
            <person name="Lipzen A."/>
            <person name="Pangilinan J."/>
            <person name="LaButti K."/>
            <person name="Hainaut M."/>
            <person name="Henrissat B."/>
            <person name="Grigoriev I.V."/>
            <person name="Spatafora J.W."/>
            <person name="Aime M.C."/>
        </authorList>
    </citation>
    <scope>NUCLEOTIDE SEQUENCE [LARGE SCALE GENOMIC DNA]</scope>
    <source>
        <strain evidence="2 3">MCA 5214</strain>
    </source>
</reference>
<dbReference type="RefSeq" id="XP_025365359.1">
    <property type="nucleotide sequence ID" value="XM_025505196.1"/>
</dbReference>
<evidence type="ECO:0000313" key="2">
    <source>
        <dbReference type="EMBL" id="PWN30747.1"/>
    </source>
</evidence>
<feature type="signal peptide" evidence="1">
    <location>
        <begin position="1"/>
        <end position="20"/>
    </location>
</feature>
<dbReference type="Proteomes" id="UP000245884">
    <property type="component" value="Unassembled WGS sequence"/>
</dbReference>
<keyword evidence="1" id="KW-0732">Signal</keyword>
<dbReference type="EMBL" id="KZ819662">
    <property type="protein sequence ID" value="PWN30747.1"/>
    <property type="molecule type" value="Genomic_DNA"/>
</dbReference>
<gene>
    <name evidence="2" type="ORF">BDZ90DRAFT_229745</name>
</gene>
<organism evidence="2 3">
    <name type="scientific">Jaminaea rosea</name>
    <dbReference type="NCBI Taxonomy" id="1569628"/>
    <lineage>
        <taxon>Eukaryota</taxon>
        <taxon>Fungi</taxon>
        <taxon>Dikarya</taxon>
        <taxon>Basidiomycota</taxon>
        <taxon>Ustilaginomycotina</taxon>
        <taxon>Exobasidiomycetes</taxon>
        <taxon>Microstromatales</taxon>
        <taxon>Microstromatales incertae sedis</taxon>
        <taxon>Jaminaea</taxon>
    </lineage>
</organism>
<name>A0A316UZL5_9BASI</name>
<accession>A0A316UZL5</accession>
<evidence type="ECO:0000256" key="1">
    <source>
        <dbReference type="SAM" id="SignalP"/>
    </source>
</evidence>
<evidence type="ECO:0000313" key="3">
    <source>
        <dbReference type="Proteomes" id="UP000245884"/>
    </source>
</evidence>
<feature type="chain" id="PRO_5016325411" evidence="1">
    <location>
        <begin position="21"/>
        <end position="117"/>
    </location>
</feature>
<dbReference type="GeneID" id="37027019"/>
<dbReference type="AlphaFoldDB" id="A0A316UZL5"/>
<protein>
    <submittedName>
        <fullName evidence="2">Uncharacterized protein</fullName>
    </submittedName>
</protein>
<sequence length="117" mass="12659">MKFATSLVVSALVAVGVVSAAPELQKRYDERQVYTFANSGAKTAAEACDKWRCACVNYVPKDSSLRFGYTLCRPGDTSGKNMDTEVQAYCTFVKDGQRAPVNVNKHTAANSGLTLVQ</sequence>